<dbReference type="Gene3D" id="3.40.50.300">
    <property type="entry name" value="P-loop containing nucleotide triphosphate hydrolases"/>
    <property type="match status" value="2"/>
</dbReference>
<keyword evidence="4" id="KW-1185">Reference proteome</keyword>
<feature type="coiled-coil region" evidence="1">
    <location>
        <begin position="192"/>
        <end position="288"/>
    </location>
</feature>
<dbReference type="GO" id="GO:0016887">
    <property type="term" value="F:ATP hydrolysis activity"/>
    <property type="evidence" value="ECO:0007669"/>
    <property type="project" value="InterPro"/>
</dbReference>
<dbReference type="HOGENOM" id="CLU_004785_1_0_6"/>
<dbReference type="InterPro" id="IPR038729">
    <property type="entry name" value="Rad50/SbcC_AAA"/>
</dbReference>
<gene>
    <name evidence="3" type="ordered locus">Ping_1303</name>
</gene>
<dbReference type="Pfam" id="PF13476">
    <property type="entry name" value="AAA_23"/>
    <property type="match status" value="1"/>
</dbReference>
<evidence type="ECO:0000313" key="3">
    <source>
        <dbReference type="EMBL" id="ABM03130.1"/>
    </source>
</evidence>
<dbReference type="InterPro" id="IPR027417">
    <property type="entry name" value="P-loop_NTPase"/>
</dbReference>
<dbReference type="GO" id="GO:0006302">
    <property type="term" value="P:double-strand break repair"/>
    <property type="evidence" value="ECO:0007669"/>
    <property type="project" value="InterPro"/>
</dbReference>
<dbReference type="PANTHER" id="PTHR32114:SF2">
    <property type="entry name" value="ABC TRANSPORTER ABCH.3"/>
    <property type="match status" value="1"/>
</dbReference>
<sequence length="1234" mass="139074">MKILSIRFKNLNSLKGHWKIDFQDADFLENGLFVITGQTGAGKSTILDAICLALYQQTPRLDRITQSKNELMTRGTWECSAEVEFSVKGKGYRVFWEQKRARKSAAGKLQAPICELSLIEGDVLCTKSSEVLKQVIELTGLDFSRFTKSMLLAQGGFAAFLNASPRDRAELLEELTGTEIYCEIAKHVFERNKQAQAELDLLIKQADVLEVLSEEQVDELNKQVQLLAADKQTVQTDLKDLEGALLWLKNAQVLKEQVEAQLRLLTNAQQSAAEFKNKQQQIELAQQAKRLEQPYQNQLLNAEKIQSGETLLVENEQKNKILQAQLIECKNGAESLTAAQKSLQESHAVRHNKINEHLMPLDLAIGQLTGLCGEQQLAVDKQINTAVETQQTLNIRLAQQKTDNLALKTLNEGLQKQQAAHHLQESLPLIEQQFSFYIKQQSQLKDSLSGSSELQKKQSVLHNDLLDVHKQVKLSAQALHEKQLLLQQVQQHRESLLDSGQFSSAGQMNIILTEVFDQQSQNQQALSLTRQLDDSYARLAAVHKGSAELEQSIKGNQQALMVSEQQGLECKNSLLALQKLLKQEQVIAQLSDLKKHLQKDNPCPLCGSIEHPSVSNYQPVDIPETQIALSLQEQRLESIREQYSDAKNRIKTDTRQLAEYRLQAANLSQLLEKQLTEWQDSPYLSAFTYQQSSFADLSLLTQSLREKRFNIENLQKQIQQIDAQLPDLREVMQALTQKANDHDRLLQQLNNQHAVADNEDQRLAKEQQMLLAQLEENQQGICQQLPAELLKKQVEVEQLFNSPAAWIENQKSLILLYQSQQAQSITLQSLVDKQAHQIALQEQQYAQQQSVLQQLQTLWQSNQSQLTEQQRQRADEFGSQSQAQIRQLLESEKNELSGQLELAMASLLNVQGQSARLAGQLAEQKNTQAELQGNQQTLLTVFKKQLITSPFIDQTDFINARLAEEPLQVLLALQKQLHEQLLTEKTRLSSAQQSLEKHLKLSVTEEDPLVLENAQAANQEKSEVIGEQLVEKKGKLQADIRLKAQQQALLDQQVQQKDSAEQWAMLNKLIGSADGSKFRTFAQGLTLDNLVYLANKEMADLHQRYQLQRNLDEPLALQVIDLWQANAVRDVKTLSGGESFLVSLGLALALSNLVSHKTQIESLFLDEGFGTLDADTLEIALDALERLNATGKLIGVISHVDALKERINKQIHVSKGSGAGYSQLDKQYVFVEKS</sequence>
<organism evidence="3 4">
    <name type="scientific">Psychromonas ingrahamii (strain DSM 17664 / CCUG 51855 / 37)</name>
    <dbReference type="NCBI Taxonomy" id="357804"/>
    <lineage>
        <taxon>Bacteria</taxon>
        <taxon>Pseudomonadati</taxon>
        <taxon>Pseudomonadota</taxon>
        <taxon>Gammaproteobacteria</taxon>
        <taxon>Alteromonadales</taxon>
        <taxon>Psychromonadaceae</taxon>
        <taxon>Psychromonas</taxon>
    </lineage>
</organism>
<keyword evidence="1" id="KW-0175">Coiled coil</keyword>
<dbReference type="STRING" id="357804.Ping_1303"/>
<dbReference type="PANTHER" id="PTHR32114">
    <property type="entry name" value="ABC TRANSPORTER ABCH.3"/>
    <property type="match status" value="1"/>
</dbReference>
<dbReference type="Pfam" id="PF13558">
    <property type="entry name" value="SbcC_Walker_B"/>
    <property type="match status" value="1"/>
</dbReference>
<feature type="coiled-coil region" evidence="1">
    <location>
        <begin position="629"/>
        <end position="766"/>
    </location>
</feature>
<proteinExistence type="predicted"/>
<dbReference type="RefSeq" id="WP_011769693.1">
    <property type="nucleotide sequence ID" value="NC_008709.1"/>
</dbReference>
<protein>
    <submittedName>
        <fullName evidence="3">SMC domain protein</fullName>
    </submittedName>
</protein>
<dbReference type="eggNOG" id="COG0419">
    <property type="taxonomic scope" value="Bacteria"/>
</dbReference>
<name>A1SUG5_PSYIN</name>
<dbReference type="KEGG" id="pin:Ping_1303"/>
<dbReference type="OrthoDB" id="9795626at2"/>
<dbReference type="AlphaFoldDB" id="A1SUG5"/>
<reference evidence="3 4" key="1">
    <citation type="submission" date="2007-01" db="EMBL/GenBank/DDBJ databases">
        <title>Complete sequence of Psychromonas ingrahamii 37.</title>
        <authorList>
            <consortium name="US DOE Joint Genome Institute"/>
            <person name="Copeland A."/>
            <person name="Lucas S."/>
            <person name="Lapidus A."/>
            <person name="Barry K."/>
            <person name="Detter J.C."/>
            <person name="Glavina del Rio T."/>
            <person name="Hammon N."/>
            <person name="Israni S."/>
            <person name="Dalin E."/>
            <person name="Tice H."/>
            <person name="Pitluck S."/>
            <person name="Thompson L.S."/>
            <person name="Brettin T."/>
            <person name="Bruce D."/>
            <person name="Han C."/>
            <person name="Tapia R."/>
            <person name="Schmutz J."/>
            <person name="Larimer F."/>
            <person name="Land M."/>
            <person name="Hauser L."/>
            <person name="Kyrpides N."/>
            <person name="Ivanova N."/>
            <person name="Staley J."/>
            <person name="Richardson P."/>
        </authorList>
    </citation>
    <scope>NUCLEOTIDE SEQUENCE [LARGE SCALE GENOMIC DNA]</scope>
    <source>
        <strain evidence="3 4">37</strain>
    </source>
</reference>
<accession>A1SUG5</accession>
<evidence type="ECO:0000313" key="4">
    <source>
        <dbReference type="Proteomes" id="UP000000639"/>
    </source>
</evidence>
<evidence type="ECO:0000259" key="2">
    <source>
        <dbReference type="Pfam" id="PF13476"/>
    </source>
</evidence>
<dbReference type="Proteomes" id="UP000000639">
    <property type="component" value="Chromosome"/>
</dbReference>
<evidence type="ECO:0000256" key="1">
    <source>
        <dbReference type="SAM" id="Coils"/>
    </source>
</evidence>
<dbReference type="SUPFAM" id="SSF52540">
    <property type="entry name" value="P-loop containing nucleoside triphosphate hydrolases"/>
    <property type="match status" value="1"/>
</dbReference>
<dbReference type="EMBL" id="CP000510">
    <property type="protein sequence ID" value="ABM03130.1"/>
    <property type="molecule type" value="Genomic_DNA"/>
</dbReference>
<feature type="domain" description="Rad50/SbcC-type AAA" evidence="2">
    <location>
        <begin position="5"/>
        <end position="232"/>
    </location>
</feature>